<protein>
    <recommendedName>
        <fullName evidence="1">SET domain-containing protein</fullName>
    </recommendedName>
</protein>
<reference evidence="2 3" key="1">
    <citation type="journal article" date="2013" name="Fungal Biol.">
        <title>Analysis of microsatellite markers in the genome of the plant pathogen Ceratocystis fimbriata.</title>
        <authorList>
            <person name="Simpson M.C."/>
            <person name="Wilken P.M."/>
            <person name="Coetzee M.P."/>
            <person name="Wingfield M.J."/>
            <person name="Wingfield B.D."/>
        </authorList>
    </citation>
    <scope>NUCLEOTIDE SEQUENCE [LARGE SCALE GENOMIC DNA]</scope>
    <source>
        <strain evidence="2 3">CBS 114723</strain>
    </source>
</reference>
<dbReference type="Gene3D" id="2.170.270.10">
    <property type="entry name" value="SET domain"/>
    <property type="match status" value="1"/>
</dbReference>
<comment type="caution">
    <text evidence="2">The sequence shown here is derived from an EMBL/GenBank/DDBJ whole genome shotgun (WGS) entry which is preliminary data.</text>
</comment>
<name>A0A2C5WU17_9PEZI</name>
<gene>
    <name evidence="2" type="ORF">CFIMG_002356RA</name>
</gene>
<evidence type="ECO:0000313" key="2">
    <source>
        <dbReference type="EMBL" id="PHH51018.1"/>
    </source>
</evidence>
<dbReference type="SUPFAM" id="SSF82199">
    <property type="entry name" value="SET domain"/>
    <property type="match status" value="1"/>
</dbReference>
<dbReference type="InterPro" id="IPR001214">
    <property type="entry name" value="SET_dom"/>
</dbReference>
<dbReference type="InterPro" id="IPR046341">
    <property type="entry name" value="SET_dom_sf"/>
</dbReference>
<evidence type="ECO:0000259" key="1">
    <source>
        <dbReference type="PROSITE" id="PS50280"/>
    </source>
</evidence>
<evidence type="ECO:0000313" key="3">
    <source>
        <dbReference type="Proteomes" id="UP000222788"/>
    </source>
</evidence>
<dbReference type="Proteomes" id="UP000222788">
    <property type="component" value="Unassembled WGS sequence"/>
</dbReference>
<dbReference type="Pfam" id="PF00856">
    <property type="entry name" value="SET"/>
    <property type="match status" value="1"/>
</dbReference>
<feature type="domain" description="SET" evidence="1">
    <location>
        <begin position="44"/>
        <end position="182"/>
    </location>
</feature>
<dbReference type="OrthoDB" id="5792673at2759"/>
<dbReference type="PROSITE" id="PS50280">
    <property type="entry name" value="SET"/>
    <property type="match status" value="1"/>
</dbReference>
<dbReference type="STRING" id="1035309.A0A2C5WU17"/>
<accession>A0A2C5WU17</accession>
<dbReference type="AlphaFoldDB" id="A0A2C5WU17"/>
<keyword evidence="3" id="KW-1185">Reference proteome</keyword>
<proteinExistence type="predicted"/>
<organism evidence="2 3">
    <name type="scientific">Ceratocystis fimbriata CBS 114723</name>
    <dbReference type="NCBI Taxonomy" id="1035309"/>
    <lineage>
        <taxon>Eukaryota</taxon>
        <taxon>Fungi</taxon>
        <taxon>Dikarya</taxon>
        <taxon>Ascomycota</taxon>
        <taxon>Pezizomycotina</taxon>
        <taxon>Sordariomycetes</taxon>
        <taxon>Hypocreomycetidae</taxon>
        <taxon>Microascales</taxon>
        <taxon>Ceratocystidaceae</taxon>
        <taxon>Ceratocystis</taxon>
    </lineage>
</organism>
<reference evidence="2 3" key="2">
    <citation type="journal article" date="2013" name="IMA Fungus">
        <title>IMA Genome-F 1: Ceratocystis fimbriata: Draft nuclear genome sequence for the plant pathogen, Ceratocystis fimbriata.</title>
        <authorList>
            <person name="Wilken P.M."/>
            <person name="Steenkamp E.T."/>
            <person name="Wingfield M.J."/>
            <person name="de Beer Z.W."/>
            <person name="Wingfield B.D."/>
        </authorList>
    </citation>
    <scope>NUCLEOTIDE SEQUENCE [LARGE SCALE GENOMIC DNA]</scope>
    <source>
        <strain evidence="2 3">CBS 114723</strain>
    </source>
</reference>
<dbReference type="EMBL" id="APWK03000106">
    <property type="protein sequence ID" value="PHH51018.1"/>
    <property type="molecule type" value="Genomic_DNA"/>
</dbReference>
<sequence length="194" mass="21698">MALKPKNWPLHLTYISAPKYSPQLSKDQAKALTVCPDSLIKVPDEICRLPSTQAKIVPISDAKHPANGQAGLFATKNLKPGAPILLYLGIVHPPDTAHETSDYDLWLDHDLEIAVDAATTGNEARFINDYRGVKQRPNAEFREVWSVRHRQRCMAVFVLDEGKSHSRAAGISKGEEILVSYGKGFWQKRQEEQN</sequence>